<reference evidence="5" key="3">
    <citation type="submission" date="2019-06" db="EMBL/GenBank/DDBJ databases">
        <title>A comparative analysis of the Nautiliaceae.</title>
        <authorList>
            <person name="Grosche A."/>
            <person name="Smedile F."/>
            <person name="Vetriani C."/>
        </authorList>
    </citation>
    <scope>NUCLEOTIDE SEQUENCE</scope>
    <source>
        <strain evidence="5">TB6</strain>
    </source>
</reference>
<dbReference type="EMBL" id="RJVK01000005">
    <property type="protein sequence ID" value="ROR38846.1"/>
    <property type="molecule type" value="Genomic_DNA"/>
</dbReference>
<dbReference type="GO" id="GO:0005524">
    <property type="term" value="F:ATP binding"/>
    <property type="evidence" value="ECO:0007669"/>
    <property type="project" value="UniProtKB-KW"/>
</dbReference>
<protein>
    <submittedName>
        <fullName evidence="6">General secretion pathway protein E</fullName>
    </submittedName>
    <submittedName>
        <fullName evidence="5">Type II/IV secretion system protein</fullName>
    </submittedName>
</protein>
<keyword evidence="3" id="KW-0067">ATP-binding</keyword>
<reference evidence="8" key="1">
    <citation type="submission" date="2018-03" db="EMBL/GenBank/DDBJ databases">
        <title>A comparative analysis of the Nautiliaceae.</title>
        <authorList>
            <person name="Grosche A."/>
            <person name="Smedile F."/>
            <person name="Vetriani C."/>
        </authorList>
    </citation>
    <scope>NUCLEOTIDE SEQUENCE [LARGE SCALE GENOMIC DNA]</scope>
    <source>
        <strain evidence="8">TB6</strain>
    </source>
</reference>
<evidence type="ECO:0000313" key="7">
    <source>
        <dbReference type="Proteomes" id="UP000272781"/>
    </source>
</evidence>
<dbReference type="Pfam" id="PF00437">
    <property type="entry name" value="T2SSE"/>
    <property type="match status" value="1"/>
</dbReference>
<dbReference type="FunFam" id="3.40.50.300:FF:000398">
    <property type="entry name" value="Type IV pilus assembly ATPase PilB"/>
    <property type="match status" value="1"/>
</dbReference>
<dbReference type="SMART" id="SM00382">
    <property type="entry name" value="AAA"/>
    <property type="match status" value="1"/>
</dbReference>
<comment type="similarity">
    <text evidence="1">Belongs to the GSP E family.</text>
</comment>
<reference evidence="6 7" key="2">
    <citation type="submission" date="2018-11" db="EMBL/GenBank/DDBJ databases">
        <title>Genomic Encyclopedia of Type Strains, Phase IV (KMG-IV): sequencing the most valuable type-strain genomes for metagenomic binning, comparative biology and taxonomic classification.</title>
        <authorList>
            <person name="Goeker M."/>
        </authorList>
    </citation>
    <scope>NUCLEOTIDE SEQUENCE [LARGE SCALE GENOMIC DNA]</scope>
    <source>
        <strain evidence="6 7">DSM 27783</strain>
    </source>
</reference>
<dbReference type="CDD" id="cd01129">
    <property type="entry name" value="PulE-GspE-like"/>
    <property type="match status" value="1"/>
</dbReference>
<evidence type="ECO:0000313" key="5">
    <source>
        <dbReference type="EMBL" id="QCI27409.1"/>
    </source>
</evidence>
<dbReference type="PANTHER" id="PTHR30258">
    <property type="entry name" value="TYPE II SECRETION SYSTEM PROTEIN GSPE-RELATED"/>
    <property type="match status" value="1"/>
</dbReference>
<dbReference type="FunFam" id="3.30.450.90:FF:000001">
    <property type="entry name" value="Type II secretion system ATPase GspE"/>
    <property type="match status" value="1"/>
</dbReference>
<name>A0AAJ4RAW7_9BACT</name>
<dbReference type="RefSeq" id="WP_123353138.1">
    <property type="nucleotide sequence ID" value="NZ_CP027432.2"/>
</dbReference>
<dbReference type="Gene3D" id="3.30.450.90">
    <property type="match status" value="1"/>
</dbReference>
<evidence type="ECO:0000313" key="8">
    <source>
        <dbReference type="Proteomes" id="UP000298805"/>
    </source>
</evidence>
<dbReference type="Proteomes" id="UP000298805">
    <property type="component" value="Chromosome"/>
</dbReference>
<dbReference type="InterPro" id="IPR027417">
    <property type="entry name" value="P-loop_NTPase"/>
</dbReference>
<dbReference type="SUPFAM" id="SSF52540">
    <property type="entry name" value="P-loop containing nucleoside triphosphate hydrolases"/>
    <property type="match status" value="1"/>
</dbReference>
<dbReference type="InterPro" id="IPR003593">
    <property type="entry name" value="AAA+_ATPase"/>
</dbReference>
<sequence length="501" mass="56624">MKSVKNINPKAIELENFNLEEGIKFSLLPALLEDKKVFVTKENDYVDALNYYNKLSIPFEIIMTDEESFNRLLNQYLEVKTKKDLEDNIDEVIEEELSLEDFVKESVDILNSENSAPVIKFVNSMFFQAIKKRASDIHIETHELFGLIRFRIDGVLITQAKIQKKLTELVINRIKVISNLDISEKRVPQDGRCQIKIANKTTDIRVSIIPTYFGEKAVMRILMESEDIPSLKELGFNEEITQGFKELLEHSYGMILVTGPTGSGKSTTLHSFLQTISTPEKNIITVEDPVEYKADNINQIQVNNKVGLTFAKALRSILRQDPDIIMVGEIRDKETATIAIQAALTGHLMLSTLHTNNAAATITRLMDIGIEPFLISSSLIGILSQRLVRKLCDCKTEDSLEEIEKIVKKEPLLQKYEISKIYKPNGCAKCNFTGYVGRKAVGELFIMNDEIKEMIAKGTNDIELKSAMIKHGMKTLKEAIFEEVLNGTTSLKEAIRVGLKD</sequence>
<dbReference type="PROSITE" id="PS00662">
    <property type="entry name" value="T2SP_E"/>
    <property type="match status" value="1"/>
</dbReference>
<dbReference type="PANTHER" id="PTHR30258:SF1">
    <property type="entry name" value="PROTEIN TRANSPORT PROTEIN HOFB HOMOLOG"/>
    <property type="match status" value="1"/>
</dbReference>
<gene>
    <name evidence="5" type="ORF">C6V80_00040</name>
    <name evidence="6" type="ORF">EDC58_1761</name>
</gene>
<evidence type="ECO:0000259" key="4">
    <source>
        <dbReference type="PROSITE" id="PS00662"/>
    </source>
</evidence>
<evidence type="ECO:0000256" key="3">
    <source>
        <dbReference type="ARBA" id="ARBA00022840"/>
    </source>
</evidence>
<organism evidence="6 7">
    <name type="scientific">Caminibacter pacificus</name>
    <dbReference type="NCBI Taxonomy" id="1424653"/>
    <lineage>
        <taxon>Bacteria</taxon>
        <taxon>Pseudomonadati</taxon>
        <taxon>Campylobacterota</taxon>
        <taxon>Epsilonproteobacteria</taxon>
        <taxon>Nautiliales</taxon>
        <taxon>Nautiliaceae</taxon>
        <taxon>Caminibacter</taxon>
    </lineage>
</organism>
<accession>A0AAJ4RAW7</accession>
<evidence type="ECO:0000256" key="1">
    <source>
        <dbReference type="ARBA" id="ARBA00006611"/>
    </source>
</evidence>
<feature type="domain" description="Bacterial type II secretion system protein E" evidence="4">
    <location>
        <begin position="318"/>
        <end position="332"/>
    </location>
</feature>
<dbReference type="Gene3D" id="3.40.50.300">
    <property type="entry name" value="P-loop containing nucleotide triphosphate hydrolases"/>
    <property type="match status" value="1"/>
</dbReference>
<evidence type="ECO:0000256" key="2">
    <source>
        <dbReference type="ARBA" id="ARBA00022741"/>
    </source>
</evidence>
<proteinExistence type="inferred from homology"/>
<dbReference type="GO" id="GO:0005886">
    <property type="term" value="C:plasma membrane"/>
    <property type="evidence" value="ECO:0007669"/>
    <property type="project" value="TreeGrafter"/>
</dbReference>
<dbReference type="Proteomes" id="UP000272781">
    <property type="component" value="Unassembled WGS sequence"/>
</dbReference>
<dbReference type="InterPro" id="IPR001482">
    <property type="entry name" value="T2SS/T4SS_dom"/>
</dbReference>
<dbReference type="GO" id="GO:0016887">
    <property type="term" value="F:ATP hydrolysis activity"/>
    <property type="evidence" value="ECO:0007669"/>
    <property type="project" value="TreeGrafter"/>
</dbReference>
<keyword evidence="8" id="KW-1185">Reference proteome</keyword>
<evidence type="ECO:0000313" key="6">
    <source>
        <dbReference type="EMBL" id="ROR38846.1"/>
    </source>
</evidence>
<dbReference type="EMBL" id="CP027432">
    <property type="protein sequence ID" value="QCI27409.1"/>
    <property type="molecule type" value="Genomic_DNA"/>
</dbReference>
<dbReference type="AlphaFoldDB" id="A0AAJ4RAW7"/>
<keyword evidence="2" id="KW-0547">Nucleotide-binding</keyword>